<dbReference type="EMBL" id="CP108036">
    <property type="protein sequence ID" value="WUN83464.1"/>
    <property type="molecule type" value="Genomic_DNA"/>
</dbReference>
<dbReference type="PROSITE" id="PS50975">
    <property type="entry name" value="ATP_GRASP"/>
    <property type="match status" value="1"/>
</dbReference>
<organism evidence="3 4">
    <name type="scientific">Streptomyces erythrochromogenes</name>
    <dbReference type="NCBI Taxonomy" id="285574"/>
    <lineage>
        <taxon>Bacteria</taxon>
        <taxon>Bacillati</taxon>
        <taxon>Actinomycetota</taxon>
        <taxon>Actinomycetes</taxon>
        <taxon>Kitasatosporales</taxon>
        <taxon>Streptomycetaceae</taxon>
        <taxon>Streptomyces</taxon>
    </lineage>
</organism>
<gene>
    <name evidence="3" type="ORF">OHA91_36125</name>
</gene>
<sequence length="323" mass="36234">MILIISEPDCDGHIAPVTAELSRRGEDFRIYDPAMYPASSTITIESAAAGTKTSLSWDGNVLDLSCVKSVWYRRPGKLALSDQLTAEEGKWIRSECNHLLRAAWAGMRSRWVSRPEAIRSASVKVSQLKVAADIGFTIPRYTVTNDVDSATEFISSCREGVVVKVLTDPFIAYSDRWCRLYTHLLSADDLDKVESIRFGPTFLQEFIQKTMDVRVTVFGEEVFAVGIKSAESEEARVDFRRAEVYDLPHSIVTLPEHLNSFCTELVRRLGLRFGAIDFVLTPDGQYFFLEINPNGQWYWLELVTGVPLTRSLCSQLACGSDVN</sequence>
<evidence type="ECO:0000259" key="2">
    <source>
        <dbReference type="PROSITE" id="PS50975"/>
    </source>
</evidence>
<dbReference type="InterPro" id="IPR011761">
    <property type="entry name" value="ATP-grasp"/>
</dbReference>
<accession>A0ABZ1QLK6</accession>
<dbReference type="Proteomes" id="UP001432312">
    <property type="component" value="Chromosome"/>
</dbReference>
<dbReference type="PANTHER" id="PTHR21621:SF0">
    <property type="entry name" value="BETA-CITRYLGLUTAMATE SYNTHASE B-RELATED"/>
    <property type="match status" value="1"/>
</dbReference>
<dbReference type="RefSeq" id="WP_266505113.1">
    <property type="nucleotide sequence ID" value="NZ_CP108036.1"/>
</dbReference>
<dbReference type="InterPro" id="IPR013651">
    <property type="entry name" value="ATP-grasp_RimK-type"/>
</dbReference>
<keyword evidence="4" id="KW-1185">Reference proteome</keyword>
<evidence type="ECO:0000313" key="3">
    <source>
        <dbReference type="EMBL" id="WUN83464.1"/>
    </source>
</evidence>
<dbReference type="PANTHER" id="PTHR21621">
    <property type="entry name" value="RIBOSOMAL PROTEIN S6 MODIFICATION PROTEIN"/>
    <property type="match status" value="1"/>
</dbReference>
<reference evidence="3" key="1">
    <citation type="submission" date="2022-10" db="EMBL/GenBank/DDBJ databases">
        <title>The complete genomes of actinobacterial strains from the NBC collection.</title>
        <authorList>
            <person name="Joergensen T.S."/>
            <person name="Alvarez Arevalo M."/>
            <person name="Sterndorff E.B."/>
            <person name="Faurdal D."/>
            <person name="Vuksanovic O."/>
            <person name="Mourched A.-S."/>
            <person name="Charusanti P."/>
            <person name="Shaw S."/>
            <person name="Blin K."/>
            <person name="Weber T."/>
        </authorList>
    </citation>
    <scope>NUCLEOTIDE SEQUENCE</scope>
    <source>
        <strain evidence="3">NBC_00303</strain>
    </source>
</reference>
<evidence type="ECO:0000256" key="1">
    <source>
        <dbReference type="PROSITE-ProRule" id="PRU00409"/>
    </source>
</evidence>
<name>A0ABZ1QLK6_9ACTN</name>
<keyword evidence="1" id="KW-0067">ATP-binding</keyword>
<feature type="domain" description="ATP-grasp" evidence="2">
    <location>
        <begin position="128"/>
        <end position="317"/>
    </location>
</feature>
<dbReference type="Gene3D" id="3.30.470.20">
    <property type="entry name" value="ATP-grasp fold, B domain"/>
    <property type="match status" value="1"/>
</dbReference>
<dbReference type="Pfam" id="PF08443">
    <property type="entry name" value="RimK"/>
    <property type="match status" value="1"/>
</dbReference>
<keyword evidence="1" id="KW-0547">Nucleotide-binding</keyword>
<protein>
    <recommendedName>
        <fullName evidence="2">ATP-grasp domain-containing protein</fullName>
    </recommendedName>
</protein>
<dbReference type="Pfam" id="PF21068">
    <property type="entry name" value="ATPgraspMvdD"/>
    <property type="match status" value="1"/>
</dbReference>
<evidence type="ECO:0000313" key="4">
    <source>
        <dbReference type="Proteomes" id="UP001432312"/>
    </source>
</evidence>
<dbReference type="SUPFAM" id="SSF56059">
    <property type="entry name" value="Glutathione synthetase ATP-binding domain-like"/>
    <property type="match status" value="1"/>
</dbReference>
<dbReference type="GeneID" id="95501597"/>
<proteinExistence type="predicted"/>
<dbReference type="InterPro" id="IPR048936">
    <property type="entry name" value="MvdD-like_ATPgrasp"/>
</dbReference>